<evidence type="ECO:0000256" key="3">
    <source>
        <dbReference type="ARBA" id="ARBA00023012"/>
    </source>
</evidence>
<evidence type="ECO:0000313" key="11">
    <source>
        <dbReference type="EMBL" id="RIX51453.1"/>
    </source>
</evidence>
<dbReference type="GO" id="GO:0000976">
    <property type="term" value="F:transcription cis-regulatory region binding"/>
    <property type="evidence" value="ECO:0007669"/>
    <property type="project" value="TreeGrafter"/>
</dbReference>
<evidence type="ECO:0000256" key="4">
    <source>
        <dbReference type="ARBA" id="ARBA00023015"/>
    </source>
</evidence>
<protein>
    <submittedName>
        <fullName evidence="11">DNA-binding response regulator</fullName>
    </submittedName>
</protein>
<dbReference type="AlphaFoldDB" id="A0A3A1UYM7"/>
<dbReference type="Gene3D" id="6.10.250.690">
    <property type="match status" value="1"/>
</dbReference>
<dbReference type="Pfam" id="PF00072">
    <property type="entry name" value="Response_reg"/>
    <property type="match status" value="1"/>
</dbReference>
<evidence type="ECO:0000313" key="12">
    <source>
        <dbReference type="Proteomes" id="UP000266482"/>
    </source>
</evidence>
<reference evidence="11 12" key="1">
    <citation type="submission" date="2018-09" db="EMBL/GenBank/DDBJ databases">
        <title>Paenibacillus aracenensis nov. sp. isolated from a cave in southern Spain.</title>
        <authorList>
            <person name="Jurado V."/>
            <person name="Gutierrez-Patricio S."/>
            <person name="Gonzalez-Pimentel J.L."/>
            <person name="Miller A.Z."/>
            <person name="Laiz L."/>
            <person name="Saiz-Jimenez C."/>
        </authorList>
    </citation>
    <scope>NUCLEOTIDE SEQUENCE [LARGE SCALE GENOMIC DNA]</scope>
    <source>
        <strain evidence="11 12">DSM 22867</strain>
    </source>
</reference>
<dbReference type="PANTHER" id="PTHR48111">
    <property type="entry name" value="REGULATOR OF RPOS"/>
    <property type="match status" value="1"/>
</dbReference>
<comment type="caution">
    <text evidence="11">The sequence shown here is derived from an EMBL/GenBank/DDBJ whole genome shotgun (WGS) entry which is preliminary data.</text>
</comment>
<keyword evidence="12" id="KW-1185">Reference proteome</keyword>
<dbReference type="GO" id="GO:0000156">
    <property type="term" value="F:phosphorelay response regulator activity"/>
    <property type="evidence" value="ECO:0007669"/>
    <property type="project" value="TreeGrafter"/>
</dbReference>
<dbReference type="SUPFAM" id="SSF52172">
    <property type="entry name" value="CheY-like"/>
    <property type="match status" value="1"/>
</dbReference>
<dbReference type="InterPro" id="IPR001789">
    <property type="entry name" value="Sig_transdc_resp-reg_receiver"/>
</dbReference>
<keyword evidence="6" id="KW-0804">Transcription</keyword>
<dbReference type="InterPro" id="IPR001867">
    <property type="entry name" value="OmpR/PhoB-type_DNA-bd"/>
</dbReference>
<evidence type="ECO:0000256" key="6">
    <source>
        <dbReference type="ARBA" id="ARBA00023163"/>
    </source>
</evidence>
<dbReference type="GO" id="GO:0006355">
    <property type="term" value="P:regulation of DNA-templated transcription"/>
    <property type="evidence" value="ECO:0007669"/>
    <property type="project" value="InterPro"/>
</dbReference>
<keyword evidence="2 7" id="KW-0597">Phosphoprotein</keyword>
<evidence type="ECO:0000259" key="9">
    <source>
        <dbReference type="PROSITE" id="PS50110"/>
    </source>
</evidence>
<dbReference type="GO" id="GO:0005829">
    <property type="term" value="C:cytosol"/>
    <property type="evidence" value="ECO:0007669"/>
    <property type="project" value="TreeGrafter"/>
</dbReference>
<dbReference type="Gene3D" id="1.10.10.10">
    <property type="entry name" value="Winged helix-like DNA-binding domain superfamily/Winged helix DNA-binding domain"/>
    <property type="match status" value="1"/>
</dbReference>
<evidence type="ECO:0000256" key="7">
    <source>
        <dbReference type="PROSITE-ProRule" id="PRU00169"/>
    </source>
</evidence>
<evidence type="ECO:0000256" key="1">
    <source>
        <dbReference type="ARBA" id="ARBA00004496"/>
    </source>
</evidence>
<keyword evidence="3" id="KW-0902">Two-component regulatory system</keyword>
<evidence type="ECO:0000256" key="8">
    <source>
        <dbReference type="PROSITE-ProRule" id="PRU01091"/>
    </source>
</evidence>
<dbReference type="EMBL" id="QXQA01000010">
    <property type="protein sequence ID" value="RIX51453.1"/>
    <property type="molecule type" value="Genomic_DNA"/>
</dbReference>
<name>A0A3A1UYM7_9BACL</name>
<keyword evidence="5 8" id="KW-0238">DNA-binding</keyword>
<accession>A0A3A1UYM7</accession>
<dbReference type="OrthoDB" id="9790442at2"/>
<dbReference type="Pfam" id="PF00486">
    <property type="entry name" value="Trans_reg_C"/>
    <property type="match status" value="1"/>
</dbReference>
<sequence>MKWGGTVMAETVMVVEDDEDIMEILTAYLRKHGYSVITAVNGLDALRLCEQGGMDLLLTDIVLPDMEGTKLTARIREQSDLPIIMMSCKKEAADIVGGLELGADDYITKPFEPSVVIARIKSVLRRRKRYEAPAASETLLWKDDRLEIDHAACQVRVNGQAIHLFAKELQLLLLFASHPEQVFHVDQLYEQVWGWDKHSDIRTVMVHIRNLRKKIEENPAAPRYIETVRGFGYKFKAR</sequence>
<evidence type="ECO:0000259" key="10">
    <source>
        <dbReference type="PROSITE" id="PS51755"/>
    </source>
</evidence>
<feature type="modified residue" description="4-aspartylphosphate" evidence="7">
    <location>
        <position position="60"/>
    </location>
</feature>
<dbReference type="Gene3D" id="3.40.50.2300">
    <property type="match status" value="1"/>
</dbReference>
<dbReference type="Proteomes" id="UP000266482">
    <property type="component" value="Unassembled WGS sequence"/>
</dbReference>
<evidence type="ECO:0000256" key="2">
    <source>
        <dbReference type="ARBA" id="ARBA00022553"/>
    </source>
</evidence>
<evidence type="ECO:0000256" key="5">
    <source>
        <dbReference type="ARBA" id="ARBA00023125"/>
    </source>
</evidence>
<dbReference type="FunFam" id="1.10.10.10:FF:000018">
    <property type="entry name" value="DNA-binding response regulator ResD"/>
    <property type="match status" value="1"/>
</dbReference>
<dbReference type="CDD" id="cd00383">
    <property type="entry name" value="trans_reg_C"/>
    <property type="match status" value="1"/>
</dbReference>
<dbReference type="InterPro" id="IPR011006">
    <property type="entry name" value="CheY-like_superfamily"/>
</dbReference>
<dbReference type="SMART" id="SM00448">
    <property type="entry name" value="REC"/>
    <property type="match status" value="1"/>
</dbReference>
<feature type="DNA-binding region" description="OmpR/PhoB-type" evidence="8">
    <location>
        <begin position="136"/>
        <end position="237"/>
    </location>
</feature>
<dbReference type="InterPro" id="IPR039420">
    <property type="entry name" value="WalR-like"/>
</dbReference>
<dbReference type="GO" id="GO:0032993">
    <property type="term" value="C:protein-DNA complex"/>
    <property type="evidence" value="ECO:0007669"/>
    <property type="project" value="TreeGrafter"/>
</dbReference>
<keyword evidence="4" id="KW-0805">Transcription regulation</keyword>
<dbReference type="InterPro" id="IPR036388">
    <property type="entry name" value="WH-like_DNA-bd_sf"/>
</dbReference>
<dbReference type="PROSITE" id="PS51755">
    <property type="entry name" value="OMPR_PHOB"/>
    <property type="match status" value="1"/>
</dbReference>
<proteinExistence type="predicted"/>
<dbReference type="PROSITE" id="PS50110">
    <property type="entry name" value="RESPONSE_REGULATORY"/>
    <property type="match status" value="1"/>
</dbReference>
<gene>
    <name evidence="11" type="ORF">D3P08_16180</name>
</gene>
<feature type="domain" description="OmpR/PhoB-type" evidence="10">
    <location>
        <begin position="136"/>
        <end position="237"/>
    </location>
</feature>
<comment type="subcellular location">
    <subcellularLocation>
        <location evidence="1">Cytoplasm</location>
    </subcellularLocation>
</comment>
<feature type="domain" description="Response regulatory" evidence="9">
    <location>
        <begin position="11"/>
        <end position="124"/>
    </location>
</feature>
<organism evidence="11 12">
    <name type="scientific">Paenibacillus nanensis</name>
    <dbReference type="NCBI Taxonomy" id="393251"/>
    <lineage>
        <taxon>Bacteria</taxon>
        <taxon>Bacillati</taxon>
        <taxon>Bacillota</taxon>
        <taxon>Bacilli</taxon>
        <taxon>Bacillales</taxon>
        <taxon>Paenibacillaceae</taxon>
        <taxon>Paenibacillus</taxon>
    </lineage>
</organism>
<dbReference type="PANTHER" id="PTHR48111:SF40">
    <property type="entry name" value="PHOSPHATE REGULON TRANSCRIPTIONAL REGULATORY PROTEIN PHOB"/>
    <property type="match status" value="1"/>
</dbReference>
<dbReference type="SMART" id="SM00862">
    <property type="entry name" value="Trans_reg_C"/>
    <property type="match status" value="1"/>
</dbReference>